<feature type="transmembrane region" description="Helical" evidence="1">
    <location>
        <begin position="23"/>
        <end position="42"/>
    </location>
</feature>
<keyword evidence="1" id="KW-0812">Transmembrane</keyword>
<proteinExistence type="predicted"/>
<accession>A0A8J3S361</accession>
<dbReference type="AlphaFoldDB" id="A0A8J3S361"/>
<protein>
    <submittedName>
        <fullName evidence="2">Uncharacterized protein</fullName>
    </submittedName>
</protein>
<keyword evidence="3" id="KW-1185">Reference proteome</keyword>
<evidence type="ECO:0000313" key="3">
    <source>
        <dbReference type="Proteomes" id="UP000655044"/>
    </source>
</evidence>
<feature type="transmembrane region" description="Helical" evidence="1">
    <location>
        <begin position="74"/>
        <end position="92"/>
    </location>
</feature>
<organism evidence="2 3">
    <name type="scientific">Planobispora rosea</name>
    <dbReference type="NCBI Taxonomy" id="35762"/>
    <lineage>
        <taxon>Bacteria</taxon>
        <taxon>Bacillati</taxon>
        <taxon>Actinomycetota</taxon>
        <taxon>Actinomycetes</taxon>
        <taxon>Streptosporangiales</taxon>
        <taxon>Streptosporangiaceae</taxon>
        <taxon>Planobispora</taxon>
    </lineage>
</organism>
<dbReference type="Proteomes" id="UP000655044">
    <property type="component" value="Unassembled WGS sequence"/>
</dbReference>
<dbReference type="RefSeq" id="WP_068925913.1">
    <property type="nucleotide sequence ID" value="NZ_BMQP01000042.1"/>
</dbReference>
<keyword evidence="1" id="KW-1133">Transmembrane helix</keyword>
<sequence>MGGGPLAAIILAWPLLYLLRVRPAWTVALVAPVFLMPIWRLAETGAGDLVTLIVLSGAIAYPFAALVTMPRLALPWRVLPAIPFAALYLITWV</sequence>
<feature type="transmembrane region" description="Helical" evidence="1">
    <location>
        <begin position="49"/>
        <end position="68"/>
    </location>
</feature>
<keyword evidence="1" id="KW-0472">Membrane</keyword>
<evidence type="ECO:0000313" key="2">
    <source>
        <dbReference type="EMBL" id="GIH87581.1"/>
    </source>
</evidence>
<name>A0A8J3S361_PLARO</name>
<dbReference type="EMBL" id="BOOI01000063">
    <property type="protein sequence ID" value="GIH87581.1"/>
    <property type="molecule type" value="Genomic_DNA"/>
</dbReference>
<comment type="caution">
    <text evidence="2">The sequence shown here is derived from an EMBL/GenBank/DDBJ whole genome shotgun (WGS) entry which is preliminary data.</text>
</comment>
<reference evidence="2" key="1">
    <citation type="submission" date="2021-01" db="EMBL/GenBank/DDBJ databases">
        <title>Whole genome shotgun sequence of Planobispora rosea NBRC 15558.</title>
        <authorList>
            <person name="Komaki H."/>
            <person name="Tamura T."/>
        </authorList>
    </citation>
    <scope>NUCLEOTIDE SEQUENCE</scope>
    <source>
        <strain evidence="2">NBRC 15558</strain>
    </source>
</reference>
<dbReference type="OrthoDB" id="3544507at2"/>
<evidence type="ECO:0000256" key="1">
    <source>
        <dbReference type="SAM" id="Phobius"/>
    </source>
</evidence>
<gene>
    <name evidence="2" type="ORF">Pro02_59890</name>
</gene>